<comment type="caution">
    <text evidence="2">The sequence shown here is derived from an EMBL/GenBank/DDBJ whole genome shotgun (WGS) entry which is preliminary data.</text>
</comment>
<dbReference type="AlphaFoldDB" id="A0A0F9T2K1"/>
<evidence type="ECO:0000256" key="1">
    <source>
        <dbReference type="SAM" id="MobiDB-lite"/>
    </source>
</evidence>
<feature type="region of interest" description="Disordered" evidence="1">
    <location>
        <begin position="42"/>
        <end position="67"/>
    </location>
</feature>
<reference evidence="2" key="1">
    <citation type="journal article" date="2015" name="Nature">
        <title>Complex archaea that bridge the gap between prokaryotes and eukaryotes.</title>
        <authorList>
            <person name="Spang A."/>
            <person name="Saw J.H."/>
            <person name="Jorgensen S.L."/>
            <person name="Zaremba-Niedzwiedzka K."/>
            <person name="Martijn J."/>
            <person name="Lind A.E."/>
            <person name="van Eijk R."/>
            <person name="Schleper C."/>
            <person name="Guy L."/>
            <person name="Ettema T.J."/>
        </authorList>
    </citation>
    <scope>NUCLEOTIDE SEQUENCE</scope>
</reference>
<protein>
    <submittedName>
        <fullName evidence="2">Uncharacterized protein</fullName>
    </submittedName>
</protein>
<organism evidence="2">
    <name type="scientific">marine sediment metagenome</name>
    <dbReference type="NCBI Taxonomy" id="412755"/>
    <lineage>
        <taxon>unclassified sequences</taxon>
        <taxon>metagenomes</taxon>
        <taxon>ecological metagenomes</taxon>
    </lineage>
</organism>
<evidence type="ECO:0000313" key="2">
    <source>
        <dbReference type="EMBL" id="KKN69062.1"/>
    </source>
</evidence>
<dbReference type="EMBL" id="LAZR01000434">
    <property type="protein sequence ID" value="KKN69062.1"/>
    <property type="molecule type" value="Genomic_DNA"/>
</dbReference>
<gene>
    <name evidence="2" type="ORF">LCGC14_0445340</name>
</gene>
<proteinExistence type="predicted"/>
<name>A0A0F9T2K1_9ZZZZ</name>
<sequence length="67" mass="7331">MVTLHTTITLDDAAFTEDLRSEELGRILRRQADRVEAGYTSGVMLDTNGNSAGDWCIDEDDNGDDPA</sequence>
<accession>A0A0F9T2K1</accession>
<feature type="compositionally biased region" description="Acidic residues" evidence="1">
    <location>
        <begin position="56"/>
        <end position="67"/>
    </location>
</feature>